<comment type="caution">
    <text evidence="1">The sequence shown here is derived from an EMBL/GenBank/DDBJ whole genome shotgun (WGS) entry which is preliminary data.</text>
</comment>
<name>A0A3M7RIG9_BRAPC</name>
<gene>
    <name evidence="1" type="ORF">BpHYR1_006340</name>
</gene>
<dbReference type="AlphaFoldDB" id="A0A3M7RIG9"/>
<dbReference type="Proteomes" id="UP000276133">
    <property type="component" value="Unassembled WGS sequence"/>
</dbReference>
<protein>
    <submittedName>
        <fullName evidence="1">Uncharacterized protein</fullName>
    </submittedName>
</protein>
<reference evidence="1 2" key="1">
    <citation type="journal article" date="2018" name="Sci. Rep.">
        <title>Genomic signatures of local adaptation to the degree of environmental predictability in rotifers.</title>
        <authorList>
            <person name="Franch-Gras L."/>
            <person name="Hahn C."/>
            <person name="Garcia-Roger E.M."/>
            <person name="Carmona M.J."/>
            <person name="Serra M."/>
            <person name="Gomez A."/>
        </authorList>
    </citation>
    <scope>NUCLEOTIDE SEQUENCE [LARGE SCALE GENOMIC DNA]</scope>
    <source>
        <strain evidence="1">HYR1</strain>
    </source>
</reference>
<organism evidence="1 2">
    <name type="scientific">Brachionus plicatilis</name>
    <name type="common">Marine rotifer</name>
    <name type="synonym">Brachionus muelleri</name>
    <dbReference type="NCBI Taxonomy" id="10195"/>
    <lineage>
        <taxon>Eukaryota</taxon>
        <taxon>Metazoa</taxon>
        <taxon>Spiralia</taxon>
        <taxon>Gnathifera</taxon>
        <taxon>Rotifera</taxon>
        <taxon>Eurotatoria</taxon>
        <taxon>Monogononta</taxon>
        <taxon>Pseudotrocha</taxon>
        <taxon>Ploima</taxon>
        <taxon>Brachionidae</taxon>
        <taxon>Brachionus</taxon>
    </lineage>
</organism>
<proteinExistence type="predicted"/>
<dbReference type="EMBL" id="REGN01003329">
    <property type="protein sequence ID" value="RNA23207.1"/>
    <property type="molecule type" value="Genomic_DNA"/>
</dbReference>
<sequence>MFKGYFQQKPELSHWFCTYHKLLELLCQSIFVDYGDACTVLWKFGDLGNILNSSSNSTKDENFSFKAILVDMRNY</sequence>
<keyword evidence="2" id="KW-1185">Reference proteome</keyword>
<accession>A0A3M7RIG9</accession>
<evidence type="ECO:0000313" key="2">
    <source>
        <dbReference type="Proteomes" id="UP000276133"/>
    </source>
</evidence>
<evidence type="ECO:0000313" key="1">
    <source>
        <dbReference type="EMBL" id="RNA23207.1"/>
    </source>
</evidence>